<gene>
    <name evidence="7" type="ORF">N7496_011199</name>
</gene>
<feature type="transmembrane region" description="Helical" evidence="6">
    <location>
        <begin position="103"/>
        <end position="128"/>
    </location>
</feature>
<feature type="transmembrane region" description="Helical" evidence="6">
    <location>
        <begin position="230"/>
        <end position="250"/>
    </location>
</feature>
<accession>A0A9W9REN3</accession>
<proteinExistence type="predicted"/>
<dbReference type="OrthoDB" id="196103at2759"/>
<feature type="transmembrane region" description="Helical" evidence="6">
    <location>
        <begin position="173"/>
        <end position="193"/>
    </location>
</feature>
<feature type="transmembrane region" description="Helical" evidence="6">
    <location>
        <begin position="73"/>
        <end position="91"/>
    </location>
</feature>
<reference evidence="7" key="1">
    <citation type="submission" date="2022-11" db="EMBL/GenBank/DDBJ databases">
        <authorList>
            <person name="Petersen C."/>
        </authorList>
    </citation>
    <scope>NUCLEOTIDE SEQUENCE</scope>
    <source>
        <strain evidence="7">IBT 29864</strain>
    </source>
</reference>
<dbReference type="EMBL" id="JAPZBS010000009">
    <property type="protein sequence ID" value="KAJ5358786.1"/>
    <property type="molecule type" value="Genomic_DNA"/>
</dbReference>
<comment type="caution">
    <text evidence="7">The sequence shown here is derived from an EMBL/GenBank/DDBJ whole genome shotgun (WGS) entry which is preliminary data.</text>
</comment>
<organism evidence="7 8">
    <name type="scientific">Penicillium cataractarum</name>
    <dbReference type="NCBI Taxonomy" id="2100454"/>
    <lineage>
        <taxon>Eukaryota</taxon>
        <taxon>Fungi</taxon>
        <taxon>Dikarya</taxon>
        <taxon>Ascomycota</taxon>
        <taxon>Pezizomycotina</taxon>
        <taxon>Eurotiomycetes</taxon>
        <taxon>Eurotiomycetidae</taxon>
        <taxon>Eurotiales</taxon>
        <taxon>Aspergillaceae</taxon>
        <taxon>Penicillium</taxon>
    </lineage>
</organism>
<evidence type="ECO:0000313" key="8">
    <source>
        <dbReference type="Proteomes" id="UP001147782"/>
    </source>
</evidence>
<feature type="transmembrane region" description="Helical" evidence="6">
    <location>
        <begin position="262"/>
        <end position="285"/>
    </location>
</feature>
<feature type="transmembrane region" description="Helical" evidence="6">
    <location>
        <begin position="334"/>
        <end position="353"/>
    </location>
</feature>
<feature type="transmembrane region" description="Helical" evidence="6">
    <location>
        <begin position="46"/>
        <end position="66"/>
    </location>
</feature>
<dbReference type="PANTHER" id="PTHR23294:SF57">
    <property type="entry name" value="CINA C-TERMINAL DOMAIN-CONTAINING PROTEIN"/>
    <property type="match status" value="1"/>
</dbReference>
<keyword evidence="4 6" id="KW-0472">Membrane</keyword>
<dbReference type="InterPro" id="IPR036259">
    <property type="entry name" value="MFS_trans_sf"/>
</dbReference>
<dbReference type="Proteomes" id="UP001147782">
    <property type="component" value="Unassembled WGS sequence"/>
</dbReference>
<evidence type="ECO:0000256" key="1">
    <source>
        <dbReference type="ARBA" id="ARBA00004141"/>
    </source>
</evidence>
<feature type="transmembrane region" description="Helical" evidence="6">
    <location>
        <begin position="12"/>
        <end position="34"/>
    </location>
</feature>
<dbReference type="InterPro" id="IPR010291">
    <property type="entry name" value="Ion_channel_UNC-93"/>
</dbReference>
<name>A0A9W9REN3_9EURO</name>
<dbReference type="AlphaFoldDB" id="A0A9W9REN3"/>
<keyword evidence="3 6" id="KW-1133">Transmembrane helix</keyword>
<protein>
    <submittedName>
        <fullName evidence="7">UNC93-like protein</fullName>
    </submittedName>
</protein>
<feature type="transmembrane region" description="Helical" evidence="6">
    <location>
        <begin position="406"/>
        <end position="427"/>
    </location>
</feature>
<comment type="subcellular location">
    <subcellularLocation>
        <location evidence="1">Membrane</location>
        <topology evidence="1">Multi-pass membrane protein</topology>
    </subcellularLocation>
</comment>
<dbReference type="SUPFAM" id="SSF103473">
    <property type="entry name" value="MFS general substrate transporter"/>
    <property type="match status" value="1"/>
</dbReference>
<feature type="region of interest" description="Disordered" evidence="5">
    <location>
        <begin position="438"/>
        <end position="457"/>
    </location>
</feature>
<dbReference type="GeneID" id="81443291"/>
<dbReference type="RefSeq" id="XP_056550072.1">
    <property type="nucleotide sequence ID" value="XM_056704112.1"/>
</dbReference>
<dbReference type="Pfam" id="PF05978">
    <property type="entry name" value="UNC-93"/>
    <property type="match status" value="1"/>
</dbReference>
<keyword evidence="8" id="KW-1185">Reference proteome</keyword>
<sequence>MALERIAHFYRSCLFQIIIVGLVAFCEPGIWTALNNLGAGGNASPFLNNAANALTYGLMSVGCFLAGGVTNKITAKWTLFLGAAFYTPYAAGLYCNNRYGNEWFLLLGAALCGVGASLLWASEAAIAVGYPEEERRGRYVAIWMGIRQMGPLVGGAISLALNINTSHVGKVTYTTYLGLVAISSLGAPFALLLSQPQHVVRRNGTKIPYMKKTSLSIESRAIWKQLTNKYMLLLIPVFLAGQFGTTYQGNYLTTYFTVRSRALASFLTAVVGAMANVTTGIILDLKYFSRATRSKAVYIFVLIFVTAAWIWNAVTQTKLSRMAEPPAFDLGDGSFFNSSFTVYMFFKFFYEVLQTYIYWLMAEIKGAQGEGDIARTTGILRSWESIGSTIAYAVGATHWPNLNQMILGFSLWAFTIPFTCLAVFGNWNQSETIEVEEQSDSSSLEAQRVVISTQGKD</sequence>
<evidence type="ECO:0000313" key="7">
    <source>
        <dbReference type="EMBL" id="KAJ5358786.1"/>
    </source>
</evidence>
<dbReference type="PANTHER" id="PTHR23294">
    <property type="entry name" value="ET TRANSLATION PRODUCT-RELATED"/>
    <property type="match status" value="1"/>
</dbReference>
<dbReference type="InterPro" id="IPR051617">
    <property type="entry name" value="UNC-93-like_regulator"/>
</dbReference>
<dbReference type="GO" id="GO:0016020">
    <property type="term" value="C:membrane"/>
    <property type="evidence" value="ECO:0007669"/>
    <property type="project" value="UniProtKB-SubCell"/>
</dbReference>
<feature type="transmembrane region" description="Helical" evidence="6">
    <location>
        <begin position="140"/>
        <end position="161"/>
    </location>
</feature>
<evidence type="ECO:0000256" key="4">
    <source>
        <dbReference type="ARBA" id="ARBA00023136"/>
    </source>
</evidence>
<keyword evidence="2 6" id="KW-0812">Transmembrane</keyword>
<evidence type="ECO:0000256" key="2">
    <source>
        <dbReference type="ARBA" id="ARBA00022692"/>
    </source>
</evidence>
<evidence type="ECO:0000256" key="3">
    <source>
        <dbReference type="ARBA" id="ARBA00022989"/>
    </source>
</evidence>
<evidence type="ECO:0000256" key="6">
    <source>
        <dbReference type="SAM" id="Phobius"/>
    </source>
</evidence>
<feature type="transmembrane region" description="Helical" evidence="6">
    <location>
        <begin position="297"/>
        <end position="314"/>
    </location>
</feature>
<reference evidence="7" key="2">
    <citation type="journal article" date="2023" name="IMA Fungus">
        <title>Comparative genomic study of the Penicillium genus elucidates a diverse pangenome and 15 lateral gene transfer events.</title>
        <authorList>
            <person name="Petersen C."/>
            <person name="Sorensen T."/>
            <person name="Nielsen M.R."/>
            <person name="Sondergaard T.E."/>
            <person name="Sorensen J.L."/>
            <person name="Fitzpatrick D.A."/>
            <person name="Frisvad J.C."/>
            <person name="Nielsen K.L."/>
        </authorList>
    </citation>
    <scope>NUCLEOTIDE SEQUENCE</scope>
    <source>
        <strain evidence="7">IBT 29864</strain>
    </source>
</reference>
<feature type="compositionally biased region" description="Polar residues" evidence="5">
    <location>
        <begin position="440"/>
        <end position="457"/>
    </location>
</feature>
<dbReference type="Gene3D" id="1.20.1250.20">
    <property type="entry name" value="MFS general substrate transporter like domains"/>
    <property type="match status" value="1"/>
</dbReference>
<evidence type="ECO:0000256" key="5">
    <source>
        <dbReference type="SAM" id="MobiDB-lite"/>
    </source>
</evidence>